<dbReference type="Gene3D" id="1.10.533.10">
    <property type="entry name" value="Death Domain, Fas"/>
    <property type="match status" value="1"/>
</dbReference>
<dbReference type="Pfam" id="PF16179">
    <property type="entry name" value="RHD_dimer"/>
    <property type="match status" value="1"/>
</dbReference>
<dbReference type="Proteomes" id="UP000053283">
    <property type="component" value="Unassembled WGS sequence"/>
</dbReference>
<evidence type="ECO:0000256" key="5">
    <source>
        <dbReference type="ARBA" id="ARBA00023015"/>
    </source>
</evidence>
<dbReference type="AlphaFoldDB" id="A0A091UJ09"/>
<dbReference type="InterPro" id="IPR011029">
    <property type="entry name" value="DEATH-like_dom_sf"/>
</dbReference>
<dbReference type="GO" id="GO:0005634">
    <property type="term" value="C:nucleus"/>
    <property type="evidence" value="ECO:0007669"/>
    <property type="project" value="UniProtKB-SubCell"/>
</dbReference>
<keyword evidence="8" id="KW-0010">Activator</keyword>
<dbReference type="SUPFAM" id="SSF49417">
    <property type="entry name" value="p53-like transcription factors"/>
    <property type="match status" value="1"/>
</dbReference>
<dbReference type="PRINTS" id="PR00057">
    <property type="entry name" value="NFKBTNSCPFCT"/>
</dbReference>
<keyword evidence="15" id="KW-1185">Reference proteome</keyword>
<dbReference type="PROSITE" id="PS50254">
    <property type="entry name" value="REL_2"/>
    <property type="match status" value="1"/>
</dbReference>
<dbReference type="eggNOG" id="KOG0504">
    <property type="taxonomic scope" value="Eukaryota"/>
</dbReference>
<dbReference type="SUPFAM" id="SSF48403">
    <property type="entry name" value="Ankyrin repeat"/>
    <property type="match status" value="1"/>
</dbReference>
<dbReference type="InterPro" id="IPR002909">
    <property type="entry name" value="IPT_dom"/>
</dbReference>
<evidence type="ECO:0000256" key="2">
    <source>
        <dbReference type="ARBA" id="ARBA00004496"/>
    </source>
</evidence>
<dbReference type="CDD" id="cd01177">
    <property type="entry name" value="IPT_NFkappaB"/>
    <property type="match status" value="1"/>
</dbReference>
<feature type="region of interest" description="Disordered" evidence="12">
    <location>
        <begin position="684"/>
        <end position="741"/>
    </location>
</feature>
<keyword evidence="6 11" id="KW-0040">ANK repeat</keyword>
<feature type="repeat" description="ANK" evidence="11">
    <location>
        <begin position="547"/>
        <end position="568"/>
    </location>
</feature>
<evidence type="ECO:0000256" key="10">
    <source>
        <dbReference type="ARBA" id="ARBA00023242"/>
    </source>
</evidence>
<dbReference type="EMBL" id="KL409595">
    <property type="protein sequence ID" value="KFQ90701.1"/>
    <property type="molecule type" value="Genomic_DNA"/>
</dbReference>
<feature type="repeat" description="ANK" evidence="11">
    <location>
        <begin position="514"/>
        <end position="546"/>
    </location>
</feature>
<feature type="domain" description="RHD" evidence="13">
    <location>
        <begin position="26"/>
        <end position="215"/>
    </location>
</feature>
<keyword evidence="9" id="KW-0804">Transcription</keyword>
<dbReference type="InterPro" id="IPR033926">
    <property type="entry name" value="IPT_NFkappaB"/>
</dbReference>
<sequence>LDGVDYDDFNFSSHMMEQKEPLMETVEGPYLVIIEQPKQRGFRFRYGCEGPSHGGLPGASSEKGRKTYPTVKICNYTGMARIEVDLVTHSDPPRVHAHSLVGKQCNEAGNCIAIVGPKDMTAQFSNLGVLHVTKKNMMEIMKEKLKQQKMRNRSHVLTEAELREIELEAKELKKVMDLSIVRLRFTAYLRDSSGNFTLALQPVISDPIHDSKSPGASNLKISRMDKTAGSVRGGDEVYLLCDKVQKDDIEVRFYEDDENGWQAFGDFSPTDVHKQYAIVFRTPPYHKPKIDRPVTVFLQLKRKRGGDVSDSKQFTYYPVVEDKEEVERKRKKVLPQFPQHFGGGSHMGGAGGGAGGFGSGGGGNLSFPYSPGLAYNSIYSPGPHPVGGYQGGVQMKGPEVEGPGSDRQAPAESVYCKELQKHGDILLHPPAQLCQLWMLALAHRNAHALLDYSVTADPRMLLAVQRHLAASQDENGDTPLHLAIIHEQTAVIKQLIEVIVSIPNQQIINISNNLQQTPLHLAVITKQPQVVQLLLQARADPTLLDRYGNSLLHLALQTGDEEMLRTLLAHLGSATPCLLRLPNFQGFLPVHLAVKAKSLACLDLLVRKGADVNEVERQGGRTPLHLAVEMENLNMATHLVKKLGADVNSLTFARNTPLHLAAGLGSPTLTKLLLKAGADVLCENDEPISPSSSEASSDTDGDPEEQELAMELEEPAPAVERGTNPEPPTQGHGQAGHRQRRCHTPLDLTRSQKVREILLQASQQGPEVELPAAPCPGKVLSLDSEALQGLGAPPAQDCSGSDWIELAKRLGLCSLVETYKDTPSPSVSLLRSYELAGGSLGGLLEALDSMGLRKAVRMLHKTEALEKLQSTELKEDSAYGSESVEEE</sequence>
<dbReference type="GO" id="GO:0000981">
    <property type="term" value="F:DNA-binding transcription factor activity, RNA polymerase II-specific"/>
    <property type="evidence" value="ECO:0007669"/>
    <property type="project" value="TreeGrafter"/>
</dbReference>
<dbReference type="Pfam" id="PF00554">
    <property type="entry name" value="RHD_DNA_bind"/>
    <property type="match status" value="1"/>
</dbReference>
<dbReference type="PANTHER" id="PTHR24169:SF21">
    <property type="entry name" value="NUCLEAR FACTOR NF-KAPPA-B P100 SUBUNIT"/>
    <property type="match status" value="1"/>
</dbReference>
<feature type="repeat" description="ANK" evidence="11">
    <location>
        <begin position="619"/>
        <end position="652"/>
    </location>
</feature>
<proteinExistence type="predicted"/>
<keyword evidence="7" id="KW-0238">DNA-binding</keyword>
<dbReference type="PROSITE" id="PS50297">
    <property type="entry name" value="ANK_REP_REGION"/>
    <property type="match status" value="6"/>
</dbReference>
<feature type="repeat" description="ANK" evidence="11">
    <location>
        <begin position="585"/>
        <end position="617"/>
    </location>
</feature>
<dbReference type="Pfam" id="PF12796">
    <property type="entry name" value="Ank_2"/>
    <property type="match status" value="2"/>
</dbReference>
<dbReference type="Gene3D" id="2.60.40.10">
    <property type="entry name" value="Immunoglobulins"/>
    <property type="match status" value="1"/>
</dbReference>
<organism evidence="14 15">
    <name type="scientific">Nipponia nippon</name>
    <name type="common">Crested ibis</name>
    <name type="synonym">Ibis nippon</name>
    <dbReference type="NCBI Taxonomy" id="128390"/>
    <lineage>
        <taxon>Eukaryota</taxon>
        <taxon>Metazoa</taxon>
        <taxon>Chordata</taxon>
        <taxon>Craniata</taxon>
        <taxon>Vertebrata</taxon>
        <taxon>Euteleostomi</taxon>
        <taxon>Archelosauria</taxon>
        <taxon>Archosauria</taxon>
        <taxon>Dinosauria</taxon>
        <taxon>Saurischia</taxon>
        <taxon>Theropoda</taxon>
        <taxon>Coelurosauria</taxon>
        <taxon>Aves</taxon>
        <taxon>Neognathae</taxon>
        <taxon>Neoaves</taxon>
        <taxon>Aequornithes</taxon>
        <taxon>Pelecaniformes</taxon>
        <taxon>Threskiornithidae</taxon>
        <taxon>Nipponia</taxon>
    </lineage>
</organism>
<evidence type="ECO:0000256" key="6">
    <source>
        <dbReference type="ARBA" id="ARBA00023043"/>
    </source>
</evidence>
<dbReference type="SUPFAM" id="SSF81296">
    <property type="entry name" value="E set domains"/>
    <property type="match status" value="1"/>
</dbReference>
<dbReference type="FunFam" id="2.60.40.10:FF:000046">
    <property type="entry name" value="Nuclear factor NF-kappa-B p105 subunit"/>
    <property type="match status" value="1"/>
</dbReference>
<dbReference type="GO" id="GO:0007165">
    <property type="term" value="P:signal transduction"/>
    <property type="evidence" value="ECO:0007669"/>
    <property type="project" value="InterPro"/>
</dbReference>
<feature type="non-terminal residue" evidence="14">
    <location>
        <position position="1"/>
    </location>
</feature>
<dbReference type="InterPro" id="IPR014756">
    <property type="entry name" value="Ig_E-set"/>
</dbReference>
<evidence type="ECO:0000256" key="12">
    <source>
        <dbReference type="SAM" id="MobiDB-lite"/>
    </source>
</evidence>
<dbReference type="SMART" id="SM00429">
    <property type="entry name" value="IPT"/>
    <property type="match status" value="1"/>
</dbReference>
<feature type="compositionally biased region" description="Acidic residues" evidence="12">
    <location>
        <begin position="697"/>
        <end position="714"/>
    </location>
</feature>
<dbReference type="SMART" id="SM00005">
    <property type="entry name" value="DEATH"/>
    <property type="match status" value="1"/>
</dbReference>
<protein>
    <submittedName>
        <fullName evidence="14">Nuclear factor NF-kappa-B p100 subunit</fullName>
    </submittedName>
</protein>
<dbReference type="Pfam" id="PF00531">
    <property type="entry name" value="Death"/>
    <property type="match status" value="1"/>
</dbReference>
<keyword evidence="3" id="KW-0963">Cytoplasm</keyword>
<feature type="compositionally biased region" description="Low complexity" evidence="12">
    <location>
        <begin position="687"/>
        <end position="696"/>
    </location>
</feature>
<dbReference type="PANTHER" id="PTHR24169">
    <property type="entry name" value="NUCLEAR FACTOR NF-KAPPA-B PROTEIN"/>
    <property type="match status" value="1"/>
</dbReference>
<feature type="repeat" description="ANK" evidence="11">
    <location>
        <begin position="653"/>
        <end position="685"/>
    </location>
</feature>
<dbReference type="InterPro" id="IPR000451">
    <property type="entry name" value="NFkB/Dor"/>
</dbReference>
<name>A0A091UJ09_NIPNI</name>
<dbReference type="FunFam" id="2.60.40.340:FF:000004">
    <property type="entry name" value="Nuclear factor NF-kappa-B p105 subunit isoform 1"/>
    <property type="match status" value="1"/>
</dbReference>
<feature type="non-terminal residue" evidence="14">
    <location>
        <position position="887"/>
    </location>
</feature>
<reference evidence="14 15" key="1">
    <citation type="submission" date="2014-04" db="EMBL/GenBank/DDBJ databases">
        <title>Genome evolution of avian class.</title>
        <authorList>
            <person name="Zhang G."/>
            <person name="Li C."/>
        </authorList>
    </citation>
    <scope>NUCLEOTIDE SEQUENCE [LARGE SCALE GENOMIC DNA]</scope>
    <source>
        <strain evidence="14">BGI_Y956</strain>
    </source>
</reference>
<dbReference type="InterPro" id="IPR036770">
    <property type="entry name" value="Ankyrin_rpt-contain_sf"/>
</dbReference>
<dbReference type="Gene3D" id="2.60.40.340">
    <property type="entry name" value="Rel homology domain (RHD), DNA-binding domain"/>
    <property type="match status" value="1"/>
</dbReference>
<evidence type="ECO:0000256" key="11">
    <source>
        <dbReference type="PROSITE-ProRule" id="PRU00023"/>
    </source>
</evidence>
<dbReference type="STRING" id="128390.A0A091UJ09"/>
<dbReference type="InterPro" id="IPR008967">
    <property type="entry name" value="p53-like_TF_DNA-bd_sf"/>
</dbReference>
<dbReference type="CDD" id="cd07934">
    <property type="entry name" value="RHD-n_NFkB2"/>
    <property type="match status" value="1"/>
</dbReference>
<dbReference type="PROSITE" id="PS01204">
    <property type="entry name" value="REL_1"/>
    <property type="match status" value="1"/>
</dbReference>
<evidence type="ECO:0000313" key="14">
    <source>
        <dbReference type="EMBL" id="KFQ90701.1"/>
    </source>
</evidence>
<dbReference type="PROSITE" id="PS50088">
    <property type="entry name" value="ANK_REPEAT"/>
    <property type="match status" value="6"/>
</dbReference>
<dbReference type="GO" id="GO:0005737">
    <property type="term" value="C:cytoplasm"/>
    <property type="evidence" value="ECO:0007669"/>
    <property type="project" value="UniProtKB-SubCell"/>
</dbReference>
<dbReference type="SUPFAM" id="SSF47986">
    <property type="entry name" value="DEATH domain"/>
    <property type="match status" value="1"/>
</dbReference>
<dbReference type="InterPro" id="IPR030497">
    <property type="entry name" value="NFkB_p100_RHD_N"/>
</dbReference>
<dbReference type="SMART" id="SM00248">
    <property type="entry name" value="ANK"/>
    <property type="match status" value="6"/>
</dbReference>
<dbReference type="InterPro" id="IPR011539">
    <property type="entry name" value="RHD_DNA_bind_dom"/>
</dbReference>
<gene>
    <name evidence="14" type="ORF">Y956_09090</name>
</gene>
<keyword evidence="5" id="KW-0805">Transcription regulation</keyword>
<comment type="subcellular location">
    <subcellularLocation>
        <location evidence="2">Cytoplasm</location>
    </subcellularLocation>
    <subcellularLocation>
        <location evidence="1">Nucleus</location>
    </subcellularLocation>
</comment>
<evidence type="ECO:0000256" key="1">
    <source>
        <dbReference type="ARBA" id="ARBA00004123"/>
    </source>
</evidence>
<keyword evidence="4" id="KW-0677">Repeat</keyword>
<dbReference type="InterPro" id="IPR032397">
    <property type="entry name" value="RHD_dimer"/>
</dbReference>
<dbReference type="InterPro" id="IPR002110">
    <property type="entry name" value="Ankyrin_rpt"/>
</dbReference>
<evidence type="ECO:0000256" key="9">
    <source>
        <dbReference type="ARBA" id="ARBA00023163"/>
    </source>
</evidence>
<evidence type="ECO:0000259" key="13">
    <source>
        <dbReference type="PROSITE" id="PS50254"/>
    </source>
</evidence>
<dbReference type="InterPro" id="IPR030492">
    <property type="entry name" value="RHD_CS"/>
</dbReference>
<keyword evidence="10" id="KW-0539">Nucleus</keyword>
<dbReference type="GO" id="GO:0000978">
    <property type="term" value="F:RNA polymerase II cis-regulatory region sequence-specific DNA binding"/>
    <property type="evidence" value="ECO:0007669"/>
    <property type="project" value="TreeGrafter"/>
</dbReference>
<evidence type="ECO:0000256" key="8">
    <source>
        <dbReference type="ARBA" id="ARBA00023159"/>
    </source>
</evidence>
<accession>A0A091UJ09</accession>
<dbReference type="Gene3D" id="1.25.40.20">
    <property type="entry name" value="Ankyrin repeat-containing domain"/>
    <property type="match status" value="1"/>
</dbReference>
<dbReference type="InterPro" id="IPR013783">
    <property type="entry name" value="Ig-like_fold"/>
</dbReference>
<evidence type="ECO:0000256" key="4">
    <source>
        <dbReference type="ARBA" id="ARBA00022737"/>
    </source>
</evidence>
<evidence type="ECO:0000256" key="7">
    <source>
        <dbReference type="ARBA" id="ARBA00023125"/>
    </source>
</evidence>
<evidence type="ECO:0000256" key="3">
    <source>
        <dbReference type="ARBA" id="ARBA00022490"/>
    </source>
</evidence>
<feature type="repeat" description="ANK" evidence="11">
    <location>
        <begin position="475"/>
        <end position="497"/>
    </location>
</feature>
<dbReference type="InterPro" id="IPR000488">
    <property type="entry name" value="Death_dom"/>
</dbReference>
<evidence type="ECO:0000313" key="15">
    <source>
        <dbReference type="Proteomes" id="UP000053283"/>
    </source>
</evidence>
<dbReference type="Pfam" id="PF00023">
    <property type="entry name" value="Ank"/>
    <property type="match status" value="1"/>
</dbReference>
<dbReference type="InterPro" id="IPR037059">
    <property type="entry name" value="RHD_DNA_bind_dom_sf"/>
</dbReference>